<dbReference type="Gene3D" id="1.10.760.10">
    <property type="entry name" value="Cytochrome c-like domain"/>
    <property type="match status" value="1"/>
</dbReference>
<evidence type="ECO:0000256" key="1">
    <source>
        <dbReference type="ARBA" id="ARBA00022448"/>
    </source>
</evidence>
<evidence type="ECO:0000256" key="5">
    <source>
        <dbReference type="ARBA" id="ARBA00023004"/>
    </source>
</evidence>
<dbReference type="GO" id="GO:0020037">
    <property type="term" value="F:heme binding"/>
    <property type="evidence" value="ECO:0007669"/>
    <property type="project" value="InterPro"/>
</dbReference>
<dbReference type="PANTHER" id="PTHR33751">
    <property type="entry name" value="CBB3-TYPE CYTOCHROME C OXIDASE SUBUNIT FIXP"/>
    <property type="match status" value="1"/>
</dbReference>
<keyword evidence="1" id="KW-0813">Transport</keyword>
<accession>A0A7X3FZM3</accession>
<comment type="caution">
    <text evidence="9">The sequence shown here is derived from an EMBL/GenBank/DDBJ whole genome shotgun (WGS) entry which is preliminary data.</text>
</comment>
<evidence type="ECO:0000313" key="10">
    <source>
        <dbReference type="Proteomes" id="UP000443353"/>
    </source>
</evidence>
<dbReference type="PRINTS" id="PR00605">
    <property type="entry name" value="CYTCHROMECIC"/>
</dbReference>
<dbReference type="InterPro" id="IPR050597">
    <property type="entry name" value="Cytochrome_c_Oxidase_Subunit"/>
</dbReference>
<evidence type="ECO:0000313" key="9">
    <source>
        <dbReference type="EMBL" id="MVW60853.1"/>
    </source>
</evidence>
<dbReference type="PROSITE" id="PS51007">
    <property type="entry name" value="CYTC"/>
    <property type="match status" value="1"/>
</dbReference>
<feature type="chain" id="PRO_5030727255" evidence="7">
    <location>
        <begin position="22"/>
        <end position="119"/>
    </location>
</feature>
<evidence type="ECO:0000256" key="4">
    <source>
        <dbReference type="ARBA" id="ARBA00022982"/>
    </source>
</evidence>
<keyword evidence="10" id="KW-1185">Reference proteome</keyword>
<dbReference type="SUPFAM" id="SSF46626">
    <property type="entry name" value="Cytochrome c"/>
    <property type="match status" value="1"/>
</dbReference>
<keyword evidence="2 6" id="KW-0349">Heme</keyword>
<dbReference type="InterPro" id="IPR036909">
    <property type="entry name" value="Cyt_c-like_dom_sf"/>
</dbReference>
<evidence type="ECO:0000256" key="3">
    <source>
        <dbReference type="ARBA" id="ARBA00022723"/>
    </source>
</evidence>
<dbReference type="InterPro" id="IPR008168">
    <property type="entry name" value="Cyt_C_IC"/>
</dbReference>
<keyword evidence="7" id="KW-0732">Signal</keyword>
<dbReference type="EMBL" id="WSES01000003">
    <property type="protein sequence ID" value="MVW60853.1"/>
    <property type="molecule type" value="Genomic_DNA"/>
</dbReference>
<dbReference type="GO" id="GO:0005506">
    <property type="term" value="F:iron ion binding"/>
    <property type="evidence" value="ECO:0007669"/>
    <property type="project" value="InterPro"/>
</dbReference>
<protein>
    <submittedName>
        <fullName evidence="9">C-type cytochrome</fullName>
    </submittedName>
</protein>
<dbReference type="AlphaFoldDB" id="A0A7X3FZM3"/>
<gene>
    <name evidence="9" type="ORF">GPY61_13020</name>
</gene>
<evidence type="ECO:0000259" key="8">
    <source>
        <dbReference type="PROSITE" id="PS51007"/>
    </source>
</evidence>
<dbReference type="Pfam" id="PF13442">
    <property type="entry name" value="Cytochrome_CBB3"/>
    <property type="match status" value="1"/>
</dbReference>
<evidence type="ECO:0000256" key="6">
    <source>
        <dbReference type="PROSITE-ProRule" id="PRU00433"/>
    </source>
</evidence>
<dbReference type="GO" id="GO:0009055">
    <property type="term" value="F:electron transfer activity"/>
    <property type="evidence" value="ECO:0007669"/>
    <property type="project" value="InterPro"/>
</dbReference>
<dbReference type="Proteomes" id="UP000443353">
    <property type="component" value="Unassembled WGS sequence"/>
</dbReference>
<proteinExistence type="predicted"/>
<name>A0A7X3FZM3_9BURK</name>
<keyword evidence="5 6" id="KW-0408">Iron</keyword>
<reference evidence="9 10" key="1">
    <citation type="submission" date="2019-12" db="EMBL/GenBank/DDBJ databases">
        <authorList>
            <person name="Li C."/>
            <person name="Zhao J."/>
        </authorList>
    </citation>
    <scope>NUCLEOTIDE SEQUENCE [LARGE SCALE GENOMIC DNA]</scope>
    <source>
        <strain evidence="9 10">NEAU-DD11</strain>
    </source>
</reference>
<dbReference type="RefSeq" id="WP_160408988.1">
    <property type="nucleotide sequence ID" value="NZ_WSES01000003.1"/>
</dbReference>
<organism evidence="9 10">
    <name type="scientific">Massilia cellulosiltytica</name>
    <dbReference type="NCBI Taxonomy" id="2683234"/>
    <lineage>
        <taxon>Bacteria</taxon>
        <taxon>Pseudomonadati</taxon>
        <taxon>Pseudomonadota</taxon>
        <taxon>Betaproteobacteria</taxon>
        <taxon>Burkholderiales</taxon>
        <taxon>Oxalobacteraceae</taxon>
        <taxon>Telluria group</taxon>
        <taxon>Massilia</taxon>
    </lineage>
</organism>
<keyword evidence="3 6" id="KW-0479">Metal-binding</keyword>
<keyword evidence="4" id="KW-0249">Electron transport</keyword>
<sequence length="119" mass="12532">MFKPIACALAVQLLCASAAMAVAPTISGPARPDQAMIEAGAKRFNQSCVYCHGNAGSGGKAAPLQGRDDLTREYVMETIANGKQRGAFNMPAWKGAFNEQQIQELTAYILSLKNAGAAK</sequence>
<dbReference type="PANTHER" id="PTHR33751:SF1">
    <property type="entry name" value="CBB3-TYPE CYTOCHROME C OXIDASE SUBUNIT FIXP"/>
    <property type="match status" value="1"/>
</dbReference>
<feature type="signal peptide" evidence="7">
    <location>
        <begin position="1"/>
        <end position="21"/>
    </location>
</feature>
<evidence type="ECO:0000256" key="2">
    <source>
        <dbReference type="ARBA" id="ARBA00022617"/>
    </source>
</evidence>
<evidence type="ECO:0000256" key="7">
    <source>
        <dbReference type="SAM" id="SignalP"/>
    </source>
</evidence>
<feature type="domain" description="Cytochrome c" evidence="8">
    <location>
        <begin position="35"/>
        <end position="113"/>
    </location>
</feature>
<dbReference type="InterPro" id="IPR009056">
    <property type="entry name" value="Cyt_c-like_dom"/>
</dbReference>